<evidence type="ECO:0000313" key="2">
    <source>
        <dbReference type="EMBL" id="KAB1187828.1"/>
    </source>
</evidence>
<reference evidence="2" key="1">
    <citation type="submission" date="2019-09" db="EMBL/GenBank/DDBJ databases">
        <title>Genomic analysis of Haloferax sp. CBA1149.</title>
        <authorList>
            <person name="Roh S.W."/>
        </authorList>
    </citation>
    <scope>NUCLEOTIDE SEQUENCE</scope>
    <source>
        <strain evidence="2">CBA1149</strain>
    </source>
</reference>
<proteinExistence type="predicted"/>
<organism evidence="2">
    <name type="scientific">Haloferax sp. CBA1149</name>
    <dbReference type="NCBI Taxonomy" id="2650753"/>
    <lineage>
        <taxon>Archaea</taxon>
        <taxon>Methanobacteriati</taxon>
        <taxon>Methanobacteriota</taxon>
        <taxon>Stenosarchaea group</taxon>
        <taxon>Halobacteria</taxon>
        <taxon>Halobacteriales</taxon>
        <taxon>Haloferacaceae</taxon>
        <taxon>Haloferax</taxon>
    </lineage>
</organism>
<evidence type="ECO:0000256" key="1">
    <source>
        <dbReference type="SAM" id="Phobius"/>
    </source>
</evidence>
<dbReference type="Pfam" id="PF17647">
    <property type="entry name" value="DUF5518"/>
    <property type="match status" value="1"/>
</dbReference>
<feature type="transmembrane region" description="Helical" evidence="1">
    <location>
        <begin position="96"/>
        <end position="119"/>
    </location>
</feature>
<dbReference type="RefSeq" id="WP_151136868.1">
    <property type="nucleotide sequence ID" value="NZ_VZUS01000001.1"/>
</dbReference>
<dbReference type="AlphaFoldDB" id="A0A643JX50"/>
<name>A0A643JX50_9EURY</name>
<feature type="transmembrane region" description="Helical" evidence="1">
    <location>
        <begin position="64"/>
        <end position="90"/>
    </location>
</feature>
<dbReference type="EMBL" id="VZUS01000001">
    <property type="protein sequence ID" value="KAB1187828.1"/>
    <property type="molecule type" value="Genomic_DNA"/>
</dbReference>
<keyword evidence="1" id="KW-1133">Transmembrane helix</keyword>
<dbReference type="InterPro" id="IPR040493">
    <property type="entry name" value="DUF5518"/>
</dbReference>
<protein>
    <recommendedName>
        <fullName evidence="3">DUF5518 domain-containing protein</fullName>
    </recommendedName>
</protein>
<feature type="transmembrane region" description="Helical" evidence="1">
    <location>
        <begin position="32"/>
        <end position="52"/>
    </location>
</feature>
<sequence>MAINWRAVLYGFATYIVLGLLSGFVIPFTDVALPVLGAGLSGLIAGGVSGYYNNRSTMSDATHGALGIVIGALIVGIILTVLGTLVAGIFGLGAGLGLLTLIFVAGIPGAVGGVVGGYLHRGREDRMGRPTA</sequence>
<accession>A0A643JX50</accession>
<keyword evidence="1" id="KW-0812">Transmembrane</keyword>
<comment type="caution">
    <text evidence="2">The sequence shown here is derived from an EMBL/GenBank/DDBJ whole genome shotgun (WGS) entry which is preliminary data.</text>
</comment>
<keyword evidence="1" id="KW-0472">Membrane</keyword>
<feature type="transmembrane region" description="Helical" evidence="1">
    <location>
        <begin position="7"/>
        <end position="26"/>
    </location>
</feature>
<gene>
    <name evidence="2" type="ORF">Hfx1149_07195</name>
</gene>
<evidence type="ECO:0008006" key="3">
    <source>
        <dbReference type="Google" id="ProtNLM"/>
    </source>
</evidence>